<reference evidence="2 3" key="1">
    <citation type="journal article" date="2018" name="Nat. Ecol. Evol.">
        <title>Pezizomycetes genomes reveal the molecular basis of ectomycorrhizal truffle lifestyle.</title>
        <authorList>
            <person name="Murat C."/>
            <person name="Payen T."/>
            <person name="Noel B."/>
            <person name="Kuo A."/>
            <person name="Morin E."/>
            <person name="Chen J."/>
            <person name="Kohler A."/>
            <person name="Krizsan K."/>
            <person name="Balestrini R."/>
            <person name="Da Silva C."/>
            <person name="Montanini B."/>
            <person name="Hainaut M."/>
            <person name="Levati E."/>
            <person name="Barry K.W."/>
            <person name="Belfiori B."/>
            <person name="Cichocki N."/>
            <person name="Clum A."/>
            <person name="Dockter R.B."/>
            <person name="Fauchery L."/>
            <person name="Guy J."/>
            <person name="Iotti M."/>
            <person name="Le Tacon F."/>
            <person name="Lindquist E.A."/>
            <person name="Lipzen A."/>
            <person name="Malagnac F."/>
            <person name="Mello A."/>
            <person name="Molinier V."/>
            <person name="Miyauchi S."/>
            <person name="Poulain J."/>
            <person name="Riccioni C."/>
            <person name="Rubini A."/>
            <person name="Sitrit Y."/>
            <person name="Splivallo R."/>
            <person name="Traeger S."/>
            <person name="Wang M."/>
            <person name="Zifcakova L."/>
            <person name="Wipf D."/>
            <person name="Zambonelli A."/>
            <person name="Paolocci F."/>
            <person name="Nowrousian M."/>
            <person name="Ottonello S."/>
            <person name="Baldrian P."/>
            <person name="Spatafora J.W."/>
            <person name="Henrissat B."/>
            <person name="Nagy L.G."/>
            <person name="Aury J.M."/>
            <person name="Wincker P."/>
            <person name="Grigoriev I.V."/>
            <person name="Bonfante P."/>
            <person name="Martin F.M."/>
        </authorList>
    </citation>
    <scope>NUCLEOTIDE SEQUENCE [LARGE SCALE GENOMIC DNA]</scope>
    <source>
        <strain evidence="2 3">RN42</strain>
    </source>
</reference>
<protein>
    <submittedName>
        <fullName evidence="2">Uncharacterized protein</fullName>
    </submittedName>
</protein>
<accession>A0A3N4I2J7</accession>
<keyword evidence="3" id="KW-1185">Reference proteome</keyword>
<evidence type="ECO:0000313" key="3">
    <source>
        <dbReference type="Proteomes" id="UP000275078"/>
    </source>
</evidence>
<organism evidence="2 3">
    <name type="scientific">Ascobolus immersus RN42</name>
    <dbReference type="NCBI Taxonomy" id="1160509"/>
    <lineage>
        <taxon>Eukaryota</taxon>
        <taxon>Fungi</taxon>
        <taxon>Dikarya</taxon>
        <taxon>Ascomycota</taxon>
        <taxon>Pezizomycotina</taxon>
        <taxon>Pezizomycetes</taxon>
        <taxon>Pezizales</taxon>
        <taxon>Ascobolaceae</taxon>
        <taxon>Ascobolus</taxon>
    </lineage>
</organism>
<gene>
    <name evidence="2" type="ORF">BJ508DRAFT_327532</name>
</gene>
<sequence length="791" mass="89351">MPESELDREVHERLREAWEDEYQGNLRSAFFPTVAAHEKCFNSKNEFGLFAKILAIYNSSGVGKSRLVDKLGEETLVISFTFRLAGEIGFPPGDDEITDRLLHHGKNKLPYVTAILFLSAIFQIVKERWEAHEANSPAAEAEANAYDRIADIPFIKNNLILPCKALSDALSIITTKEEPVPIFLSFDGITNLITETKTRYGGGETDQCQLELFLWLRRILRLLREFPVWSLFISTDSSLNRIDREYGESRVPAPFISFPFDMELDRRCTEDAHIDLQESLRGFTSMQHMTATGRPLWHAFRRSSYTHFVSLAEQKLISSDSYTPSNDNQVLAVLSNRICLEFRLTNGNRVASLPFAMPGGMSSFLRTSVQSHLRVILETDSKHSLIRTHVPSEPIVAEAAASLLNKRATARLDHRGPEDGSTADSNWIDAVEVLGWWLMSKALIEKGKSGVTASMLLLVYTRDLLLSERNADEFKYSQPFLVADFLRKLLQPQDAEDVLISLSNSTKGDSVNFESTYHTTYMNFTHFTSTTSVLEPSSILDLVHGLLQHHAALQLHDDYWDLLIPMYCGNPDEEFNRKHLGVMLVQVNDQKQKLGHKVPASVYQRIFKSVGLQVCTVILELGSEKSGTKQLSSFDSSHYSFAFFGYRDTYGCMEGSFGTNFGNVLRASTSPQYKEYERDVANRLVNFQYHTFERRFKQHGKRFLEEGDASGSVPALNSNEGLAGTYVENQMVEYRISQPRDSQPEESNIPSVKRKNSQIAVDEHELSDVGLHSCRAIVMKKAKVNGVWSGN</sequence>
<name>A0A3N4I2J7_ASCIM</name>
<feature type="compositionally biased region" description="Polar residues" evidence="1">
    <location>
        <begin position="739"/>
        <end position="750"/>
    </location>
</feature>
<dbReference type="PANTHER" id="PTHR33266">
    <property type="entry name" value="CHROMOSOME 15, WHOLE GENOME SHOTGUN SEQUENCE"/>
    <property type="match status" value="1"/>
</dbReference>
<evidence type="ECO:0000313" key="2">
    <source>
        <dbReference type="EMBL" id="RPA80219.1"/>
    </source>
</evidence>
<dbReference type="PANTHER" id="PTHR33266:SF1">
    <property type="entry name" value="F-BOX DOMAIN-CONTAINING PROTEIN"/>
    <property type="match status" value="1"/>
</dbReference>
<dbReference type="OrthoDB" id="5429168at2759"/>
<dbReference type="AlphaFoldDB" id="A0A3N4I2J7"/>
<feature type="region of interest" description="Disordered" evidence="1">
    <location>
        <begin position="737"/>
        <end position="756"/>
    </location>
</feature>
<evidence type="ECO:0000256" key="1">
    <source>
        <dbReference type="SAM" id="MobiDB-lite"/>
    </source>
</evidence>
<dbReference type="EMBL" id="ML119690">
    <property type="protein sequence ID" value="RPA80219.1"/>
    <property type="molecule type" value="Genomic_DNA"/>
</dbReference>
<dbReference type="Proteomes" id="UP000275078">
    <property type="component" value="Unassembled WGS sequence"/>
</dbReference>
<proteinExistence type="predicted"/>
<dbReference type="STRING" id="1160509.A0A3N4I2J7"/>